<dbReference type="eggNOG" id="COG2865">
    <property type="taxonomic scope" value="Bacteria"/>
</dbReference>
<dbReference type="Pfam" id="PF13412">
    <property type="entry name" value="HTH_24"/>
    <property type="match status" value="1"/>
</dbReference>
<dbReference type="Gene3D" id="3.30.565.60">
    <property type="match status" value="1"/>
</dbReference>
<reference evidence="2 3" key="1">
    <citation type="submission" date="2014-03" db="EMBL/GenBank/DDBJ databases">
        <title>Genomics of Bifidobacteria.</title>
        <authorList>
            <person name="Ventura M."/>
            <person name="Milani C."/>
            <person name="Lugli G.A."/>
        </authorList>
    </citation>
    <scope>NUCLEOTIDE SEQUENCE [LARGE SCALE GENOMIC DNA]</scope>
    <source>
        <strain evidence="2 3">LMG 10738</strain>
    </source>
</reference>
<dbReference type="InterPro" id="IPR038461">
    <property type="entry name" value="Schlafen_AlbA_2_dom_sf"/>
</dbReference>
<organism evidence="2 3">
    <name type="scientific">Bifidobacterium cuniculi</name>
    <dbReference type="NCBI Taxonomy" id="1688"/>
    <lineage>
        <taxon>Bacteria</taxon>
        <taxon>Bacillati</taxon>
        <taxon>Actinomycetota</taxon>
        <taxon>Actinomycetes</taxon>
        <taxon>Bifidobacteriales</taxon>
        <taxon>Bifidobacteriaceae</taxon>
        <taxon>Bifidobacterium</taxon>
    </lineage>
</organism>
<dbReference type="PANTHER" id="PTHR30595:SF6">
    <property type="entry name" value="SCHLAFEN ALBA-2 DOMAIN-CONTAINING PROTEIN"/>
    <property type="match status" value="1"/>
</dbReference>
<dbReference type="InterPro" id="IPR011991">
    <property type="entry name" value="ArsR-like_HTH"/>
</dbReference>
<gene>
    <name evidence="2" type="ORF">BCUN_2192</name>
</gene>
<dbReference type="AlphaFoldDB" id="A0A087AJN2"/>
<dbReference type="Pfam" id="PF13749">
    <property type="entry name" value="HATPase_c_4"/>
    <property type="match status" value="1"/>
</dbReference>
<dbReference type="GO" id="GO:0003678">
    <property type="term" value="F:DNA helicase activity"/>
    <property type="evidence" value="ECO:0007669"/>
    <property type="project" value="UniProtKB-EC"/>
</dbReference>
<dbReference type="EMBL" id="JGYV01000027">
    <property type="protein sequence ID" value="KFI58982.1"/>
    <property type="molecule type" value="Genomic_DNA"/>
</dbReference>
<dbReference type="InterPro" id="IPR036390">
    <property type="entry name" value="WH_DNA-bd_sf"/>
</dbReference>
<feature type="domain" description="Schlafen AlbA-2" evidence="1">
    <location>
        <begin position="28"/>
        <end position="142"/>
    </location>
</feature>
<dbReference type="InterPro" id="IPR007421">
    <property type="entry name" value="Schlafen_AlbA_2_dom"/>
</dbReference>
<dbReference type="EC" id="3.6.4.12" evidence="2"/>
<dbReference type="GO" id="GO:0016787">
    <property type="term" value="F:hydrolase activity"/>
    <property type="evidence" value="ECO:0007669"/>
    <property type="project" value="UniProtKB-KW"/>
</dbReference>
<dbReference type="Proteomes" id="UP000029067">
    <property type="component" value="Unassembled WGS sequence"/>
</dbReference>
<dbReference type="InterPro" id="IPR038475">
    <property type="entry name" value="RecG_C_sf"/>
</dbReference>
<dbReference type="InterPro" id="IPR036388">
    <property type="entry name" value="WH-like_DNA-bd_sf"/>
</dbReference>
<dbReference type="CDD" id="cd00090">
    <property type="entry name" value="HTH_ARSR"/>
    <property type="match status" value="1"/>
</dbReference>
<dbReference type="Gene3D" id="3.30.950.30">
    <property type="entry name" value="Schlafen, AAA domain"/>
    <property type="match status" value="1"/>
</dbReference>
<name>A0A087AJN2_9BIFI</name>
<dbReference type="SUPFAM" id="SSF46785">
    <property type="entry name" value="Winged helix' DNA-binding domain"/>
    <property type="match status" value="1"/>
</dbReference>
<protein>
    <submittedName>
        <fullName evidence="2">Transcriptional regulator</fullName>
        <ecNumber evidence="2">3.6.4.12</ecNumber>
    </submittedName>
</protein>
<dbReference type="RefSeq" id="WP_051921036.1">
    <property type="nucleotide sequence ID" value="NZ_JGYV01000027.1"/>
</dbReference>
<comment type="caution">
    <text evidence="2">The sequence shown here is derived from an EMBL/GenBank/DDBJ whole genome shotgun (WGS) entry which is preliminary data.</text>
</comment>
<keyword evidence="2" id="KW-0378">Hydrolase</keyword>
<evidence type="ECO:0000313" key="2">
    <source>
        <dbReference type="EMBL" id="KFI58982.1"/>
    </source>
</evidence>
<sequence length="501" mass="55504">MFVRIETDEDLANAIDLMREVGTDLSNYELKEAGGGFPGSLPDSMVAFANTDGGVVILGVNEKTFRAVDIDVKDLQNALANAARNQVQPSLNVDIRVLHYEGKPVLVGNVFELSVREKPCYVKKKGRLAGALIRTGDGDYPMTSYEVDRYMESQLRIARHDMVVVDDATLDDLDQQLVRAWLSVQRSGSFGGTLSMSDEQLMMNRRVVASDSQGVLRPTVAGLMALGTFPQKFFPRLNITFTAFQRSTKGEVDSNGRRFADSENIEGPIPVMLLAALRVLSRNIRHGAVVKGALREDVPDYPLDAVREAVANALMHRDYSPESQGAPVRMELYPDRLEIINAGGLFGPLTVERLGERGSTQSRNRFLSRILEDVPYEDIDGRQGRVVENRGTGYGIMRNALADALMEDPVAMSSLDEFRIIFRHRKMTEREDAGYSRQNVEEAILAYLSEHASGSTAELARASGMSTKTVRNYLNALLREGIVEGIGSKHSPQRRYRIAAQ</sequence>
<dbReference type="OrthoDB" id="9805115at2"/>
<dbReference type="Pfam" id="PF04326">
    <property type="entry name" value="SLFN_AlbA_2"/>
    <property type="match status" value="1"/>
</dbReference>
<dbReference type="Gene3D" id="1.10.10.10">
    <property type="entry name" value="Winged helix-like DNA-binding domain superfamily/Winged helix DNA-binding domain"/>
    <property type="match status" value="1"/>
</dbReference>
<dbReference type="PANTHER" id="PTHR30595">
    <property type="entry name" value="GLPR-RELATED TRANSCRIPTIONAL REPRESSOR"/>
    <property type="match status" value="1"/>
</dbReference>
<evidence type="ECO:0000313" key="3">
    <source>
        <dbReference type="Proteomes" id="UP000029067"/>
    </source>
</evidence>
<keyword evidence="3" id="KW-1185">Reference proteome</keyword>
<proteinExistence type="predicted"/>
<evidence type="ECO:0000259" key="1">
    <source>
        <dbReference type="Pfam" id="PF04326"/>
    </source>
</evidence>
<accession>A0A087AJN2</accession>
<dbReference type="STRING" id="1688.BCUN_2192"/>